<comment type="similarity">
    <text evidence="1">Belongs to the glycosyltransferase 2 family.</text>
</comment>
<dbReference type="InterPro" id="IPR001173">
    <property type="entry name" value="Glyco_trans_2-like"/>
</dbReference>
<comment type="caution">
    <text evidence="6">The sequence shown here is derived from an EMBL/GenBank/DDBJ whole genome shotgun (WGS) entry which is preliminary data.</text>
</comment>
<keyword evidence="4" id="KW-0812">Transmembrane</keyword>
<evidence type="ECO:0000259" key="5">
    <source>
        <dbReference type="Pfam" id="PF00535"/>
    </source>
</evidence>
<evidence type="ECO:0000256" key="4">
    <source>
        <dbReference type="SAM" id="Phobius"/>
    </source>
</evidence>
<evidence type="ECO:0000256" key="3">
    <source>
        <dbReference type="ARBA" id="ARBA00022679"/>
    </source>
</evidence>
<dbReference type="PANTHER" id="PTHR43630">
    <property type="entry name" value="POLY-BETA-1,6-N-ACETYL-D-GLUCOSAMINE SYNTHASE"/>
    <property type="match status" value="1"/>
</dbReference>
<dbReference type="SUPFAM" id="SSF53448">
    <property type="entry name" value="Nucleotide-diphospho-sugar transferases"/>
    <property type="match status" value="1"/>
</dbReference>
<dbReference type="CDD" id="cd06439">
    <property type="entry name" value="CESA_like_1"/>
    <property type="match status" value="1"/>
</dbReference>
<feature type="transmembrane region" description="Helical" evidence="4">
    <location>
        <begin position="6"/>
        <end position="31"/>
    </location>
</feature>
<keyword evidence="2" id="KW-0328">Glycosyltransferase</keyword>
<keyword evidence="4" id="KW-1133">Transmembrane helix</keyword>
<feature type="transmembrane region" description="Helical" evidence="4">
    <location>
        <begin position="319"/>
        <end position="339"/>
    </location>
</feature>
<evidence type="ECO:0000256" key="1">
    <source>
        <dbReference type="ARBA" id="ARBA00006739"/>
    </source>
</evidence>
<name>A0A7C2K190_9PLAN</name>
<organism evidence="6">
    <name type="scientific">Schlesneria paludicola</name>
    <dbReference type="NCBI Taxonomy" id="360056"/>
    <lineage>
        <taxon>Bacteria</taxon>
        <taxon>Pseudomonadati</taxon>
        <taxon>Planctomycetota</taxon>
        <taxon>Planctomycetia</taxon>
        <taxon>Planctomycetales</taxon>
        <taxon>Planctomycetaceae</taxon>
        <taxon>Schlesneria</taxon>
    </lineage>
</organism>
<reference evidence="6" key="1">
    <citation type="journal article" date="2020" name="mSystems">
        <title>Genome- and Community-Level Interaction Insights into Carbon Utilization and Element Cycling Functions of Hydrothermarchaeota in Hydrothermal Sediment.</title>
        <authorList>
            <person name="Zhou Z."/>
            <person name="Liu Y."/>
            <person name="Xu W."/>
            <person name="Pan J."/>
            <person name="Luo Z.H."/>
            <person name="Li M."/>
        </authorList>
    </citation>
    <scope>NUCLEOTIDE SEQUENCE [LARGE SCALE GENOMIC DNA]</scope>
    <source>
        <strain evidence="6">SpSt-339</strain>
    </source>
</reference>
<dbReference type="InterPro" id="IPR029044">
    <property type="entry name" value="Nucleotide-diphossugar_trans"/>
</dbReference>
<dbReference type="Gene3D" id="3.90.550.10">
    <property type="entry name" value="Spore Coat Polysaccharide Biosynthesis Protein SpsA, Chain A"/>
    <property type="match status" value="1"/>
</dbReference>
<proteinExistence type="inferred from homology"/>
<dbReference type="Pfam" id="PF00535">
    <property type="entry name" value="Glycos_transf_2"/>
    <property type="match status" value="1"/>
</dbReference>
<keyword evidence="4" id="KW-0472">Membrane</keyword>
<dbReference type="GO" id="GO:0016757">
    <property type="term" value="F:glycosyltransferase activity"/>
    <property type="evidence" value="ECO:0007669"/>
    <property type="project" value="UniProtKB-KW"/>
</dbReference>
<dbReference type="EMBL" id="DSOK01000277">
    <property type="protein sequence ID" value="HEN15743.1"/>
    <property type="molecule type" value="Genomic_DNA"/>
</dbReference>
<dbReference type="AlphaFoldDB" id="A0A7C2K190"/>
<evidence type="ECO:0000313" key="6">
    <source>
        <dbReference type="EMBL" id="HEN15743.1"/>
    </source>
</evidence>
<dbReference type="PANTHER" id="PTHR43630:SF1">
    <property type="entry name" value="POLY-BETA-1,6-N-ACETYL-D-GLUCOSAMINE SYNTHASE"/>
    <property type="match status" value="1"/>
</dbReference>
<accession>A0A7C2K190</accession>
<keyword evidence="3 6" id="KW-0808">Transferase</keyword>
<sequence length="383" mass="42368">MTSVGSVIFWVSLGGLAYIYAGYPVLILLLGRLRRQPAERRFQPRTVSVVLAAHNEAHHLPRKLASLLALDRADCLLEILIGADGCTDDTSGAIARLNDPRVRLVEFAERRGKPAVLNDLIPQCQGEIVLLTDARQEFDRSFLQECLATFADPRIGAVSGELVLRSHANDTTASEGIGLYWRYEKLIRQAESRFRGVPGATGACYAIRRNLFRPIAADTILDDVAIPMQIVVQGFRCAFESAAVAFDRPSQSAGQEAVRKRRTIAGAAQLMRLYPQWLSPARNPLWLEFVSHKLLRLASPVLLYALLLSNAALLPSPLYSTLFTVQLAFYGAAACGWVAQFLGRRSRVFGVAYMFLTLNWTTGLAVCDALRSRYRVTWTKAAT</sequence>
<feature type="transmembrane region" description="Helical" evidence="4">
    <location>
        <begin position="294"/>
        <end position="313"/>
    </location>
</feature>
<gene>
    <name evidence="6" type="ORF">ENQ76_09790</name>
</gene>
<evidence type="ECO:0000256" key="2">
    <source>
        <dbReference type="ARBA" id="ARBA00022676"/>
    </source>
</evidence>
<protein>
    <submittedName>
        <fullName evidence="6">Glycosyltransferase family 2 protein</fullName>
    </submittedName>
</protein>
<feature type="domain" description="Glycosyltransferase 2-like" evidence="5">
    <location>
        <begin position="48"/>
        <end position="213"/>
    </location>
</feature>